<feature type="region of interest" description="Disordered" evidence="1">
    <location>
        <begin position="1"/>
        <end position="56"/>
    </location>
</feature>
<evidence type="ECO:0000313" key="2">
    <source>
        <dbReference type="EMBL" id="TQN42842.1"/>
    </source>
</evidence>
<evidence type="ECO:0000313" key="3">
    <source>
        <dbReference type="Proteomes" id="UP000319865"/>
    </source>
</evidence>
<comment type="caution">
    <text evidence="2">The sequence shown here is derived from an EMBL/GenBank/DDBJ whole genome shotgun (WGS) entry which is preliminary data.</text>
</comment>
<protein>
    <submittedName>
        <fullName evidence="2">Uncharacterized protein</fullName>
    </submittedName>
</protein>
<reference evidence="2 3" key="1">
    <citation type="submission" date="2019-06" db="EMBL/GenBank/DDBJ databases">
        <title>Sequencing the genomes of 1000 actinobacteria strains.</title>
        <authorList>
            <person name="Klenk H.-P."/>
        </authorList>
    </citation>
    <scope>NUCLEOTIDE SEQUENCE [LARGE SCALE GENOMIC DNA]</scope>
    <source>
        <strain evidence="2 3">DSM 46837</strain>
    </source>
</reference>
<organism evidence="2 3">
    <name type="scientific">Blastococcus colisei</name>
    <dbReference type="NCBI Taxonomy" id="1564162"/>
    <lineage>
        <taxon>Bacteria</taxon>
        <taxon>Bacillati</taxon>
        <taxon>Actinomycetota</taxon>
        <taxon>Actinomycetes</taxon>
        <taxon>Geodermatophilales</taxon>
        <taxon>Geodermatophilaceae</taxon>
        <taxon>Blastococcus</taxon>
    </lineage>
</organism>
<feature type="compositionally biased region" description="Acidic residues" evidence="1">
    <location>
        <begin position="8"/>
        <end position="23"/>
    </location>
</feature>
<keyword evidence="3" id="KW-1185">Reference proteome</keyword>
<proteinExistence type="predicted"/>
<dbReference type="AlphaFoldDB" id="A0A543PFI3"/>
<dbReference type="EMBL" id="VFQE01000001">
    <property type="protein sequence ID" value="TQN42842.1"/>
    <property type="molecule type" value="Genomic_DNA"/>
</dbReference>
<dbReference type="Proteomes" id="UP000319865">
    <property type="component" value="Unassembled WGS sequence"/>
</dbReference>
<sequence>MVAPMPEPDPEIDPNEPVPDDPAELLPDAPEQLPPAPIEASPDDPGGDPGGVPEPA</sequence>
<evidence type="ECO:0000256" key="1">
    <source>
        <dbReference type="SAM" id="MobiDB-lite"/>
    </source>
</evidence>
<gene>
    <name evidence="2" type="ORF">FHU33_2251</name>
</gene>
<accession>A0A543PFI3</accession>
<name>A0A543PFI3_9ACTN</name>